<dbReference type="AlphaFoldDB" id="A0A382G073"/>
<sequence>VAFASDPERPVTLIGGKNGSGKTTLLESILVALYGSRSRGLLGFTNYPEFLRELTHDSSSDGSISLVFDRREDGKDRRYGLVRRWKVPLYDPPKERFTVTVDGEERTDLVASWPEY</sequence>
<feature type="non-terminal residue" evidence="2">
    <location>
        <position position="1"/>
    </location>
</feature>
<name>A0A382G073_9ZZZZ</name>
<feature type="non-terminal residue" evidence="2">
    <location>
        <position position="116"/>
    </location>
</feature>
<organism evidence="2">
    <name type="scientific">marine metagenome</name>
    <dbReference type="NCBI Taxonomy" id="408172"/>
    <lineage>
        <taxon>unclassified sequences</taxon>
        <taxon>metagenomes</taxon>
        <taxon>ecological metagenomes</taxon>
    </lineage>
</organism>
<feature type="domain" description="Rad50/SbcC-type AAA" evidence="1">
    <location>
        <begin position="6"/>
        <end position="82"/>
    </location>
</feature>
<dbReference type="InterPro" id="IPR038729">
    <property type="entry name" value="Rad50/SbcC_AAA"/>
</dbReference>
<dbReference type="SUPFAM" id="SSF52540">
    <property type="entry name" value="P-loop containing nucleoside triphosphate hydrolases"/>
    <property type="match status" value="1"/>
</dbReference>
<reference evidence="2" key="1">
    <citation type="submission" date="2018-05" db="EMBL/GenBank/DDBJ databases">
        <authorList>
            <person name="Lanie J.A."/>
            <person name="Ng W.-L."/>
            <person name="Kazmierczak K.M."/>
            <person name="Andrzejewski T.M."/>
            <person name="Davidsen T.M."/>
            <person name="Wayne K.J."/>
            <person name="Tettelin H."/>
            <person name="Glass J.I."/>
            <person name="Rusch D."/>
            <person name="Podicherti R."/>
            <person name="Tsui H.-C.T."/>
            <person name="Winkler M.E."/>
        </authorList>
    </citation>
    <scope>NUCLEOTIDE SEQUENCE</scope>
</reference>
<dbReference type="InterPro" id="IPR027417">
    <property type="entry name" value="P-loop_NTPase"/>
</dbReference>
<dbReference type="GO" id="GO:0016887">
    <property type="term" value="F:ATP hydrolysis activity"/>
    <property type="evidence" value="ECO:0007669"/>
    <property type="project" value="InterPro"/>
</dbReference>
<evidence type="ECO:0000259" key="1">
    <source>
        <dbReference type="Pfam" id="PF13476"/>
    </source>
</evidence>
<protein>
    <recommendedName>
        <fullName evidence="1">Rad50/SbcC-type AAA domain-containing protein</fullName>
    </recommendedName>
</protein>
<dbReference type="Pfam" id="PF13476">
    <property type="entry name" value="AAA_23"/>
    <property type="match status" value="1"/>
</dbReference>
<dbReference type="GO" id="GO:0006302">
    <property type="term" value="P:double-strand break repair"/>
    <property type="evidence" value="ECO:0007669"/>
    <property type="project" value="InterPro"/>
</dbReference>
<proteinExistence type="predicted"/>
<gene>
    <name evidence="2" type="ORF">METZ01_LOCUS221464</name>
</gene>
<accession>A0A382G073</accession>
<dbReference type="EMBL" id="UINC01052828">
    <property type="protein sequence ID" value="SVB68610.1"/>
    <property type="molecule type" value="Genomic_DNA"/>
</dbReference>
<dbReference type="Gene3D" id="3.40.50.300">
    <property type="entry name" value="P-loop containing nucleotide triphosphate hydrolases"/>
    <property type="match status" value="1"/>
</dbReference>
<evidence type="ECO:0000313" key="2">
    <source>
        <dbReference type="EMBL" id="SVB68610.1"/>
    </source>
</evidence>